<accession>A0A085LRD5</accession>
<sequence>MPIRTAILVSVLFSLSVCPFRSVACSAALPLSLNYSCFALGRRASLEYRIYPTDDEGVQKGNFSFHFFALNRLNGGPPNTSHGRAPTLDPRDSMEQAAQTSAVARHAAQCTGQLQAKVLCRERQFMIRKIKEALYIKYNSNINRDNGIAVRDSWVNIIRATNCCLVQESPDLDNNHV</sequence>
<organism evidence="2 3">
    <name type="scientific">Trichuris suis</name>
    <name type="common">pig whipworm</name>
    <dbReference type="NCBI Taxonomy" id="68888"/>
    <lineage>
        <taxon>Eukaryota</taxon>
        <taxon>Metazoa</taxon>
        <taxon>Ecdysozoa</taxon>
        <taxon>Nematoda</taxon>
        <taxon>Enoplea</taxon>
        <taxon>Dorylaimia</taxon>
        <taxon>Trichinellida</taxon>
        <taxon>Trichuridae</taxon>
        <taxon>Trichuris</taxon>
    </lineage>
</organism>
<evidence type="ECO:0000313" key="2">
    <source>
        <dbReference type="EMBL" id="KFD47531.1"/>
    </source>
</evidence>
<evidence type="ECO:0000256" key="1">
    <source>
        <dbReference type="SAM" id="SignalP"/>
    </source>
</evidence>
<keyword evidence="3" id="KW-1185">Reference proteome</keyword>
<feature type="signal peptide" evidence="1">
    <location>
        <begin position="1"/>
        <end position="27"/>
    </location>
</feature>
<proteinExistence type="predicted"/>
<gene>
    <name evidence="2" type="ORF">M513_11575</name>
</gene>
<evidence type="ECO:0008006" key="4">
    <source>
        <dbReference type="Google" id="ProtNLM"/>
    </source>
</evidence>
<evidence type="ECO:0000313" key="3">
    <source>
        <dbReference type="Proteomes" id="UP000030764"/>
    </source>
</evidence>
<keyword evidence="1" id="KW-0732">Signal</keyword>
<feature type="chain" id="PRO_5001794696" description="SCP domain-containing protein" evidence="1">
    <location>
        <begin position="28"/>
        <end position="177"/>
    </location>
</feature>
<dbReference type="Proteomes" id="UP000030764">
    <property type="component" value="Unassembled WGS sequence"/>
</dbReference>
<protein>
    <recommendedName>
        <fullName evidence="4">SCP domain-containing protein</fullName>
    </recommendedName>
</protein>
<dbReference type="EMBL" id="KL363323">
    <property type="protein sequence ID" value="KFD47531.1"/>
    <property type="molecule type" value="Genomic_DNA"/>
</dbReference>
<dbReference type="AlphaFoldDB" id="A0A085LRD5"/>
<name>A0A085LRD5_9BILA</name>
<reference evidence="2 3" key="1">
    <citation type="journal article" date="2014" name="Nat. Genet.">
        <title>Genome and transcriptome of the porcine whipworm Trichuris suis.</title>
        <authorList>
            <person name="Jex A.R."/>
            <person name="Nejsum P."/>
            <person name="Schwarz E.M."/>
            <person name="Hu L."/>
            <person name="Young N.D."/>
            <person name="Hall R.S."/>
            <person name="Korhonen P.K."/>
            <person name="Liao S."/>
            <person name="Thamsborg S."/>
            <person name="Xia J."/>
            <person name="Xu P."/>
            <person name="Wang S."/>
            <person name="Scheerlinck J.P."/>
            <person name="Hofmann A."/>
            <person name="Sternberg P.W."/>
            <person name="Wang J."/>
            <person name="Gasser R.B."/>
        </authorList>
    </citation>
    <scope>NUCLEOTIDE SEQUENCE [LARGE SCALE GENOMIC DNA]</scope>
    <source>
        <strain evidence="2">DCEP-RM93M</strain>
    </source>
</reference>